<proteinExistence type="predicted"/>
<reference evidence="1 2" key="1">
    <citation type="journal article" date="2024" name="Commun. Biol.">
        <title>Comparative genomic analysis of thermophilic fungi reveals convergent evolutionary adaptations and gene losses.</title>
        <authorList>
            <person name="Steindorff A.S."/>
            <person name="Aguilar-Pontes M.V."/>
            <person name="Robinson A.J."/>
            <person name="Andreopoulos B."/>
            <person name="LaButti K."/>
            <person name="Kuo A."/>
            <person name="Mondo S."/>
            <person name="Riley R."/>
            <person name="Otillar R."/>
            <person name="Haridas S."/>
            <person name="Lipzen A."/>
            <person name="Grimwood J."/>
            <person name="Schmutz J."/>
            <person name="Clum A."/>
            <person name="Reid I.D."/>
            <person name="Moisan M.C."/>
            <person name="Butler G."/>
            <person name="Nguyen T.T.M."/>
            <person name="Dewar K."/>
            <person name="Conant G."/>
            <person name="Drula E."/>
            <person name="Henrissat B."/>
            <person name="Hansel C."/>
            <person name="Singer S."/>
            <person name="Hutchinson M.I."/>
            <person name="de Vries R.P."/>
            <person name="Natvig D.O."/>
            <person name="Powell A.J."/>
            <person name="Tsang A."/>
            <person name="Grigoriev I.V."/>
        </authorList>
    </citation>
    <scope>NUCLEOTIDE SEQUENCE [LARGE SCALE GENOMIC DNA]</scope>
    <source>
        <strain evidence="1 2">CBS 494.80</strain>
    </source>
</reference>
<evidence type="ECO:0000313" key="2">
    <source>
        <dbReference type="Proteomes" id="UP001595075"/>
    </source>
</evidence>
<comment type="caution">
    <text evidence="1">The sequence shown here is derived from an EMBL/GenBank/DDBJ whole genome shotgun (WGS) entry which is preliminary data.</text>
</comment>
<evidence type="ECO:0000313" key="1">
    <source>
        <dbReference type="EMBL" id="KAL2075889.1"/>
    </source>
</evidence>
<dbReference type="EMBL" id="JAZHXI010000001">
    <property type="protein sequence ID" value="KAL2075889.1"/>
    <property type="molecule type" value="Genomic_DNA"/>
</dbReference>
<organism evidence="1 2">
    <name type="scientific">Oculimacula yallundae</name>
    <dbReference type="NCBI Taxonomy" id="86028"/>
    <lineage>
        <taxon>Eukaryota</taxon>
        <taxon>Fungi</taxon>
        <taxon>Dikarya</taxon>
        <taxon>Ascomycota</taxon>
        <taxon>Pezizomycotina</taxon>
        <taxon>Leotiomycetes</taxon>
        <taxon>Helotiales</taxon>
        <taxon>Ploettnerulaceae</taxon>
        <taxon>Oculimacula</taxon>
    </lineage>
</organism>
<gene>
    <name evidence="1" type="ORF">VTL71DRAFT_832</name>
</gene>
<keyword evidence="2" id="KW-1185">Reference proteome</keyword>
<protein>
    <submittedName>
        <fullName evidence="1">Uncharacterized protein</fullName>
    </submittedName>
</protein>
<accession>A0ABR4D3H2</accession>
<name>A0ABR4D3H2_9HELO</name>
<dbReference type="Proteomes" id="UP001595075">
    <property type="component" value="Unassembled WGS sequence"/>
</dbReference>
<sequence length="156" mass="17865">MADISATDKYGLTLEFTSKDTSHEDAIRRAALLVELELTSKPARVLYFKIKAIDIIKDEVENRIDILIIQLDQLTTYLADLRIGWDAPGHGRWEGRAVMMDCAEKEWDRVDTLLTAARGELYCIGRVRHELVAIQGTRREFFTHKEKVVDDDDDDA</sequence>